<dbReference type="Proteomes" id="UP000018208">
    <property type="component" value="Unassembled WGS sequence"/>
</dbReference>
<gene>
    <name evidence="1" type="ORF">SS50377_15080</name>
    <name evidence="2" type="ORF">SS50377_25513</name>
</gene>
<accession>V6LW70</accession>
<dbReference type="VEuPathDB" id="GiardiaDB:SS50377_25513"/>
<dbReference type="GO" id="GO:0030246">
    <property type="term" value="F:carbohydrate binding"/>
    <property type="evidence" value="ECO:0007669"/>
    <property type="project" value="InterPro"/>
</dbReference>
<dbReference type="SUPFAM" id="SSF49452">
    <property type="entry name" value="Starch-binding domain-like"/>
    <property type="match status" value="1"/>
</dbReference>
<keyword evidence="3" id="KW-1185">Reference proteome</keyword>
<sequence>MNIQILVPSQINHPTLHITGNDPKLGDFNYGQSVPLIYSGDGWHLNTKLDTQYLFYKYISYANPPNLVRFCVVQNELALIDEEKTSPDQLAYSEPIDILLTKNYPIEINPLNFIQTKSFCIFVFIPFLPPNVRPCIHCEKMNWTQSIMLQHFGHRFFGVQLDQNIGEFKFCLKDMTDQYEWEGMFNRILRGEPPSWHNMFFNHTKRQKFYYNGVDLSYIGEIEELKEKILGNSAQDFYIIDPFIPDSQVVFKYNYRLKSPTDIQEQLDSIFSNDLVDSVIISSSTYMFLKRYIIQTFRYDLFNTNNPQINQKLLRDLFWNRNKQITQKQQDFMMNFAWNQCQCLQYLMNLKHYLQSMNKLLIIKQKHFTTKDQYLVNFEFDLIKYNATFSHISLSNNFRIFEDHIQAIYEDGQILLDDQFQLNVGE</sequence>
<evidence type="ECO:0000313" key="1">
    <source>
        <dbReference type="EMBL" id="EST45059.1"/>
    </source>
</evidence>
<proteinExistence type="predicted"/>
<name>V6LW70_9EUKA</name>
<dbReference type="AlphaFoldDB" id="V6LW70"/>
<organism evidence="1">
    <name type="scientific">Spironucleus salmonicida</name>
    <dbReference type="NCBI Taxonomy" id="348837"/>
    <lineage>
        <taxon>Eukaryota</taxon>
        <taxon>Metamonada</taxon>
        <taxon>Diplomonadida</taxon>
        <taxon>Hexamitidae</taxon>
        <taxon>Hexamitinae</taxon>
        <taxon>Spironucleus</taxon>
    </lineage>
</organism>
<dbReference type="EMBL" id="AUWU02000005">
    <property type="protein sequence ID" value="KAH0573393.1"/>
    <property type="molecule type" value="Genomic_DNA"/>
</dbReference>
<reference evidence="1 2" key="1">
    <citation type="journal article" date="2014" name="PLoS Genet.">
        <title>The Genome of Spironucleus salmonicida Highlights a Fish Pathogen Adapted to Fluctuating Environments.</title>
        <authorList>
            <person name="Xu F."/>
            <person name="Jerlstrom-Hultqvist J."/>
            <person name="Einarsson E."/>
            <person name="Astvaldsson A."/>
            <person name="Svard S.G."/>
            <person name="Andersson J.O."/>
        </authorList>
    </citation>
    <scope>NUCLEOTIDE SEQUENCE</scope>
    <source>
        <strain evidence="2">ATCC 50377</strain>
    </source>
</reference>
<dbReference type="InterPro" id="IPR013784">
    <property type="entry name" value="Carb-bd-like_fold"/>
</dbReference>
<dbReference type="EMBL" id="KI546101">
    <property type="protein sequence ID" value="EST45059.1"/>
    <property type="molecule type" value="Genomic_DNA"/>
</dbReference>
<evidence type="ECO:0000313" key="3">
    <source>
        <dbReference type="Proteomes" id="UP000018208"/>
    </source>
</evidence>
<reference evidence="2" key="2">
    <citation type="submission" date="2020-12" db="EMBL/GenBank/DDBJ databases">
        <title>New Spironucleus salmonicida genome in near-complete chromosomes.</title>
        <authorList>
            <person name="Xu F."/>
            <person name="Kurt Z."/>
            <person name="Jimenez-Gonzalez A."/>
            <person name="Astvaldsson A."/>
            <person name="Andersson J.O."/>
            <person name="Svard S.G."/>
        </authorList>
    </citation>
    <scope>NUCLEOTIDE SEQUENCE</scope>
    <source>
        <strain evidence="2">ATCC 50377</strain>
    </source>
</reference>
<protein>
    <submittedName>
        <fullName evidence="1">Uncharacterized protein</fullName>
    </submittedName>
</protein>
<evidence type="ECO:0000313" key="2">
    <source>
        <dbReference type="EMBL" id="KAH0573393.1"/>
    </source>
</evidence>